<dbReference type="Proteomes" id="UP000245133">
    <property type="component" value="Unassembled WGS sequence"/>
</dbReference>
<evidence type="ECO:0000313" key="2">
    <source>
        <dbReference type="Proteomes" id="UP000245133"/>
    </source>
</evidence>
<dbReference type="OrthoDB" id="318816at2"/>
<dbReference type="EMBL" id="BFBB01000003">
    <property type="protein sequence ID" value="GBF49703.1"/>
    <property type="molecule type" value="Genomic_DNA"/>
</dbReference>
<gene>
    <name evidence="1" type="ORF">LPTSP4_12190</name>
</gene>
<keyword evidence="2" id="KW-1185">Reference proteome</keyword>
<evidence type="ECO:0000313" key="1">
    <source>
        <dbReference type="EMBL" id="GBF49703.1"/>
    </source>
</evidence>
<dbReference type="RefSeq" id="WP_108974818.1">
    <property type="nucleotide sequence ID" value="NZ_BFBB01000003.1"/>
</dbReference>
<name>A0A2P2DYJ9_9LEPT</name>
<dbReference type="AlphaFoldDB" id="A0A2P2DYJ9"/>
<organism evidence="1 2">
    <name type="scientific">Leptospira ryugenii</name>
    <dbReference type="NCBI Taxonomy" id="1917863"/>
    <lineage>
        <taxon>Bacteria</taxon>
        <taxon>Pseudomonadati</taxon>
        <taxon>Spirochaetota</taxon>
        <taxon>Spirochaetia</taxon>
        <taxon>Leptospirales</taxon>
        <taxon>Leptospiraceae</taxon>
        <taxon>Leptospira</taxon>
    </lineage>
</organism>
<protein>
    <submittedName>
        <fullName evidence="1">Uncharacterized protein</fullName>
    </submittedName>
</protein>
<reference evidence="1 2" key="1">
    <citation type="submission" date="2018-02" db="EMBL/GenBank/DDBJ databases">
        <title>Novel Leptospira species isolated from soil and water in Japan.</title>
        <authorList>
            <person name="Nakao R."/>
            <person name="Masuzawa T."/>
        </authorList>
    </citation>
    <scope>NUCLEOTIDE SEQUENCE [LARGE SCALE GENOMIC DNA]</scope>
    <source>
        <strain evidence="1 2">YH101</strain>
    </source>
</reference>
<accession>A0A2P2DYJ9</accession>
<sequence length="383" mass="44179">MKSHKIISLFLFILFNHCHIDKNVEINNKANQSVSCLKNKYYIENICEDEERYIDLAANTKQFPKLSDMTRENLKTIMETSGDIDLAASVFYHRAITDPLSKGFLDYVLRKENEYIKKYPVYDSEKILFAFVPGMFYKDNPNLGTDGKRIREIAAMLGLSETVVPIDQTGPIEENGKFICDYIKALSEKKEYEGVILASLSKGSSDVKMSLKLCGKEPFYKLVKAWYNVGGLNKGTYAINAVLNTWRYRMEGQFYFWTRNYNWKGFTDMQGGENSPVAFELDKPSHILLVNIMGVPLTRHVTERAKPFFDEVSQYGPSDGLTLLADSYIPGNVTYPMFRQDHYFSWPLYTQRIQAIFSYMIERQFCKKAGSCKKFLPVPQKKN</sequence>
<proteinExistence type="predicted"/>
<comment type="caution">
    <text evidence="1">The sequence shown here is derived from an EMBL/GenBank/DDBJ whole genome shotgun (WGS) entry which is preliminary data.</text>
</comment>